<dbReference type="AlphaFoldDB" id="U5CCX1"/>
<dbReference type="CDD" id="cd03225">
    <property type="entry name" value="ABC_cobalt_CbiO_domain1"/>
    <property type="match status" value="1"/>
</dbReference>
<dbReference type="PANTHER" id="PTHR43553">
    <property type="entry name" value="HEAVY METAL TRANSPORTER"/>
    <property type="match status" value="1"/>
</dbReference>
<sequence length="278" mass="31812">MAFNMEVILEALNVSFEYADGTKALKDVSVKIEKGKKIAVLGPNGAGKTTLFLHFNGILRPKSGKVLYKGRELSYNRKEVIKLRKNVGIVFQNPDVQLFFATVYQEISFGPMNLGYEEKVVKKKVEEVMEKLHISYLKDKPTHFLSYGQKKIVSIADILVMEPEVIILDEPTAYLDAEHTEELIKLLDSLKEEGKTIVVSTHDVDFAYLWADYIYVMKDGKIIKEGTPYEIFTGDSKGERLKKPLILEVYEILKDKNIIHKEEVPRNVEELKKAIREN</sequence>
<dbReference type="GO" id="GO:0042626">
    <property type="term" value="F:ATPase-coupled transmembrane transporter activity"/>
    <property type="evidence" value="ECO:0007669"/>
    <property type="project" value="TreeGrafter"/>
</dbReference>
<dbReference type="GO" id="GO:0006824">
    <property type="term" value="P:cobalt ion transport"/>
    <property type="evidence" value="ECO:0007669"/>
    <property type="project" value="InterPro"/>
</dbReference>
<dbReference type="EMBL" id="AXDC01000056">
    <property type="protein sequence ID" value="ERM90775.1"/>
    <property type="molecule type" value="Genomic_DNA"/>
</dbReference>
<gene>
    <name evidence="12" type="ORF">O163_14015</name>
</gene>
<dbReference type="Gene3D" id="3.40.50.300">
    <property type="entry name" value="P-loop containing nucleotide triphosphate hydrolases"/>
    <property type="match status" value="1"/>
</dbReference>
<dbReference type="PROSITE" id="PS50893">
    <property type="entry name" value="ABC_TRANSPORTER_2"/>
    <property type="match status" value="1"/>
</dbReference>
<evidence type="ECO:0000256" key="6">
    <source>
        <dbReference type="ARBA" id="ARBA00022840"/>
    </source>
</evidence>
<comment type="caution">
    <text evidence="12">The sequence shown here is derived from an EMBL/GenBank/DDBJ whole genome shotgun (WGS) entry which is preliminary data.</text>
</comment>
<dbReference type="GO" id="GO:0005524">
    <property type="term" value="F:ATP binding"/>
    <property type="evidence" value="ECO:0007669"/>
    <property type="project" value="UniProtKB-UniRule"/>
</dbReference>
<evidence type="ECO:0000259" key="11">
    <source>
        <dbReference type="PROSITE" id="PS50893"/>
    </source>
</evidence>
<feature type="domain" description="ABC transporter" evidence="11">
    <location>
        <begin position="9"/>
        <end position="244"/>
    </location>
</feature>
<dbReference type="InterPro" id="IPR003593">
    <property type="entry name" value="AAA+_ATPase"/>
</dbReference>
<evidence type="ECO:0000256" key="2">
    <source>
        <dbReference type="ARBA" id="ARBA00005417"/>
    </source>
</evidence>
<evidence type="ECO:0000256" key="5">
    <source>
        <dbReference type="ARBA" id="ARBA00022741"/>
    </source>
</evidence>
<keyword evidence="5 10" id="KW-0547">Nucleotide-binding</keyword>
<proteinExistence type="inferred from homology"/>
<comment type="similarity">
    <text evidence="2 10">Belongs to the ABC transporter superfamily.</text>
</comment>
<keyword evidence="6 10" id="KW-0067">ATP-binding</keyword>
<keyword evidence="7" id="KW-1278">Translocase</keyword>
<dbReference type="NCBIfam" id="TIGR01166">
    <property type="entry name" value="cbiO"/>
    <property type="match status" value="1"/>
</dbReference>
<dbReference type="InterPro" id="IPR003439">
    <property type="entry name" value="ABC_transporter-like_ATP-bd"/>
</dbReference>
<dbReference type="InterPro" id="IPR027417">
    <property type="entry name" value="P-loop_NTPase"/>
</dbReference>
<evidence type="ECO:0000256" key="4">
    <source>
        <dbReference type="ARBA" id="ARBA00022475"/>
    </source>
</evidence>
<evidence type="ECO:0000256" key="1">
    <source>
        <dbReference type="ARBA" id="ARBA00004202"/>
    </source>
</evidence>
<dbReference type="SUPFAM" id="SSF52540">
    <property type="entry name" value="P-loop containing nucleoside triphosphate hydrolases"/>
    <property type="match status" value="1"/>
</dbReference>
<comment type="function">
    <text evidence="9">Probably part of an ABC transporter complex. Responsible for energy coupling to the transport system.</text>
</comment>
<accession>U5CCX1</accession>
<reference evidence="12 13" key="1">
    <citation type="journal article" date="2013" name="Genome Announc.">
        <title>Draft Genome Sequence of an Anaerobic and Extremophilic Bacterium, Caldanaerobacter yonseiensis, Isolated from a Geothermal Hot Stream.</title>
        <authorList>
            <person name="Lee S.J."/>
            <person name="Lee Y.J."/>
            <person name="Park G.S."/>
            <person name="Kim B.C."/>
            <person name="Lee S.J."/>
            <person name="Shin J.H."/>
            <person name="Lee D.W."/>
        </authorList>
    </citation>
    <scope>NUCLEOTIDE SEQUENCE [LARGE SCALE GENOMIC DNA]</scope>
    <source>
        <strain evidence="12 13">KB-1</strain>
    </source>
</reference>
<organism evidence="12 13">
    <name type="scientific">Caldanaerobacter subterraneus subsp. yonseiensis KB-1</name>
    <dbReference type="NCBI Taxonomy" id="1388761"/>
    <lineage>
        <taxon>Bacteria</taxon>
        <taxon>Bacillati</taxon>
        <taxon>Bacillota</taxon>
        <taxon>Clostridia</taxon>
        <taxon>Thermoanaerobacterales</taxon>
        <taxon>Thermoanaerobacteraceae</taxon>
        <taxon>Caldanaerobacter</taxon>
    </lineage>
</organism>
<keyword evidence="4 10" id="KW-1003">Cell membrane</keyword>
<evidence type="ECO:0000256" key="9">
    <source>
        <dbReference type="ARBA" id="ARBA00025157"/>
    </source>
</evidence>
<dbReference type="FunFam" id="3.40.50.300:FF:000224">
    <property type="entry name" value="Energy-coupling factor transporter ATP-binding protein EcfA"/>
    <property type="match status" value="1"/>
</dbReference>
<dbReference type="PATRIC" id="fig|1388761.3.peg.2803"/>
<comment type="function">
    <text evidence="10">Part of an ABC transporter complex. Responsible for energy coupling to the transport system.</text>
</comment>
<evidence type="ECO:0000313" key="12">
    <source>
        <dbReference type="EMBL" id="ERM90775.1"/>
    </source>
</evidence>
<dbReference type="SMART" id="SM00382">
    <property type="entry name" value="AAA"/>
    <property type="match status" value="1"/>
</dbReference>
<dbReference type="GO" id="GO:0043190">
    <property type="term" value="C:ATP-binding cassette (ABC) transporter complex"/>
    <property type="evidence" value="ECO:0007669"/>
    <property type="project" value="TreeGrafter"/>
</dbReference>
<dbReference type="InterPro" id="IPR050095">
    <property type="entry name" value="ECF_ABC_transporter_ATP-bd"/>
</dbReference>
<evidence type="ECO:0000256" key="8">
    <source>
        <dbReference type="ARBA" id="ARBA00023136"/>
    </source>
</evidence>
<dbReference type="InterPro" id="IPR015856">
    <property type="entry name" value="ABC_transpr_CbiO/EcfA_su"/>
</dbReference>
<evidence type="ECO:0000313" key="13">
    <source>
        <dbReference type="Proteomes" id="UP000016856"/>
    </source>
</evidence>
<name>U5CCX1_CALSX</name>
<dbReference type="GO" id="GO:0016887">
    <property type="term" value="F:ATP hydrolysis activity"/>
    <property type="evidence" value="ECO:0007669"/>
    <property type="project" value="InterPro"/>
</dbReference>
<keyword evidence="3 10" id="KW-0813">Transport</keyword>
<keyword evidence="8 10" id="KW-0472">Membrane</keyword>
<evidence type="ECO:0000256" key="7">
    <source>
        <dbReference type="ARBA" id="ARBA00022967"/>
    </source>
</evidence>
<evidence type="ECO:0000256" key="10">
    <source>
        <dbReference type="RuleBase" id="RU364103"/>
    </source>
</evidence>
<dbReference type="InterPro" id="IPR005876">
    <property type="entry name" value="Co_trans_ATP-bd"/>
</dbReference>
<comment type="subcellular location">
    <subcellularLocation>
        <location evidence="1 10">Cell membrane</location>
        <topology evidence="1 10">Peripheral membrane protein</topology>
    </subcellularLocation>
</comment>
<protein>
    <recommendedName>
        <fullName evidence="10">ABC transporter ATP-binding protein</fullName>
    </recommendedName>
</protein>
<evidence type="ECO:0000256" key="3">
    <source>
        <dbReference type="ARBA" id="ARBA00022448"/>
    </source>
</evidence>
<dbReference type="Pfam" id="PF00005">
    <property type="entry name" value="ABC_tran"/>
    <property type="match status" value="1"/>
</dbReference>
<dbReference type="Proteomes" id="UP000016856">
    <property type="component" value="Unassembled WGS sequence"/>
</dbReference>
<dbReference type="PANTHER" id="PTHR43553:SF24">
    <property type="entry name" value="ENERGY-COUPLING FACTOR TRANSPORTER ATP-BINDING PROTEIN ECFA1"/>
    <property type="match status" value="1"/>
</dbReference>